<dbReference type="Pfam" id="PF04403">
    <property type="entry name" value="PqiA"/>
    <property type="match status" value="1"/>
</dbReference>
<evidence type="ECO:0000256" key="1">
    <source>
        <dbReference type="SAM" id="Phobius"/>
    </source>
</evidence>
<feature type="transmembrane region" description="Helical" evidence="1">
    <location>
        <begin position="136"/>
        <end position="161"/>
    </location>
</feature>
<accession>A0ABU4S3B0</accession>
<evidence type="ECO:0000313" key="2">
    <source>
        <dbReference type="EMBL" id="MDX6851495.1"/>
    </source>
</evidence>
<name>A0ABU4S3B0_9GAMM</name>
<organism evidence="2 3">
    <name type="scientific">Gilvimarinus gilvus</name>
    <dbReference type="NCBI Taxonomy" id="3058038"/>
    <lineage>
        <taxon>Bacteria</taxon>
        <taxon>Pseudomonadati</taxon>
        <taxon>Pseudomonadota</taxon>
        <taxon>Gammaproteobacteria</taxon>
        <taxon>Cellvibrionales</taxon>
        <taxon>Cellvibrionaceae</taxon>
        <taxon>Gilvimarinus</taxon>
    </lineage>
</organism>
<dbReference type="RefSeq" id="WP_302721190.1">
    <property type="nucleotide sequence ID" value="NZ_JAULRU010000258.1"/>
</dbReference>
<proteinExistence type="predicted"/>
<feature type="transmembrane region" description="Helical" evidence="1">
    <location>
        <begin position="95"/>
        <end position="124"/>
    </location>
</feature>
<keyword evidence="1" id="KW-0472">Membrane</keyword>
<dbReference type="InterPro" id="IPR007498">
    <property type="entry name" value="PqiA-like"/>
</dbReference>
<sequence length="209" mass="22932">MKQDEGDTITACLECDLLLARPAPSKSREARCPRCGSRDSASRYFTSQTSLAVSLAALIVAIPAHLYPQMEFTLLGRPTTYTLTEGALALIDKGFLWVGGLILLSTVVAPLLLLVCIALISLLWSMQQAWAFTARLLKLFHYITSWAMLDVYLLSVIVSVVKLLDMGKLELSTGFFCFVAMLVLTTAATLLFNSEACWNAIEKHQHAGD</sequence>
<gene>
    <name evidence="2" type="ORF">SCD92_19150</name>
</gene>
<reference evidence="2 3" key="1">
    <citation type="submission" date="2023-11" db="EMBL/GenBank/DDBJ databases">
        <title>Gilvimarinus fulvus sp. nov., isolated from the surface of Kelp.</title>
        <authorList>
            <person name="Sun Y.Y."/>
            <person name="Gong Y."/>
            <person name="Du Z.J."/>
        </authorList>
    </citation>
    <scope>NUCLEOTIDE SEQUENCE [LARGE SCALE GENOMIC DNA]</scope>
    <source>
        <strain evidence="2 3">SDUM040013</strain>
    </source>
</reference>
<protein>
    <submittedName>
        <fullName evidence="2">Paraquat-inducible protein A</fullName>
    </submittedName>
</protein>
<evidence type="ECO:0000313" key="3">
    <source>
        <dbReference type="Proteomes" id="UP001273505"/>
    </source>
</evidence>
<keyword evidence="1" id="KW-0812">Transmembrane</keyword>
<keyword evidence="3" id="KW-1185">Reference proteome</keyword>
<feature type="transmembrane region" description="Helical" evidence="1">
    <location>
        <begin position="173"/>
        <end position="193"/>
    </location>
</feature>
<dbReference type="EMBL" id="JAXAFO010000066">
    <property type="protein sequence ID" value="MDX6851495.1"/>
    <property type="molecule type" value="Genomic_DNA"/>
</dbReference>
<keyword evidence="1" id="KW-1133">Transmembrane helix</keyword>
<comment type="caution">
    <text evidence="2">The sequence shown here is derived from an EMBL/GenBank/DDBJ whole genome shotgun (WGS) entry which is preliminary data.</text>
</comment>
<dbReference type="Proteomes" id="UP001273505">
    <property type="component" value="Unassembled WGS sequence"/>
</dbReference>
<feature type="transmembrane region" description="Helical" evidence="1">
    <location>
        <begin position="44"/>
        <end position="67"/>
    </location>
</feature>